<name>A0A0A9G1J2_ARUDO</name>
<protein>
    <submittedName>
        <fullName evidence="1">Uncharacterized protein</fullName>
    </submittedName>
</protein>
<evidence type="ECO:0000313" key="1">
    <source>
        <dbReference type="EMBL" id="JAE17344.1"/>
    </source>
</evidence>
<proteinExistence type="predicted"/>
<sequence length="81" mass="9475">MTKELKQAMSEPVRLTKEQEQLAALTWQSYKNQHQAASQQVNQKMRFTGNHPPRISEHRKFKEILTNFTRNSSFSRSKTGP</sequence>
<accession>A0A0A9G1J2</accession>
<dbReference type="AlphaFoldDB" id="A0A0A9G1J2"/>
<reference evidence="1" key="2">
    <citation type="journal article" date="2015" name="Data Brief">
        <title>Shoot transcriptome of the giant reed, Arundo donax.</title>
        <authorList>
            <person name="Barrero R.A."/>
            <person name="Guerrero F.D."/>
            <person name="Moolhuijzen P."/>
            <person name="Goolsby J.A."/>
            <person name="Tidwell J."/>
            <person name="Bellgard S.E."/>
            <person name="Bellgard M.I."/>
        </authorList>
    </citation>
    <scope>NUCLEOTIDE SEQUENCE</scope>
    <source>
        <tissue evidence="1">Shoot tissue taken approximately 20 cm above the soil surface</tissue>
    </source>
</reference>
<dbReference type="EMBL" id="GBRH01180552">
    <property type="protein sequence ID" value="JAE17344.1"/>
    <property type="molecule type" value="Transcribed_RNA"/>
</dbReference>
<reference evidence="1" key="1">
    <citation type="submission" date="2014-09" db="EMBL/GenBank/DDBJ databases">
        <authorList>
            <person name="Magalhaes I.L.F."/>
            <person name="Oliveira U."/>
            <person name="Santos F.R."/>
            <person name="Vidigal T.H.D.A."/>
            <person name="Brescovit A.D."/>
            <person name="Santos A.J."/>
        </authorList>
    </citation>
    <scope>NUCLEOTIDE SEQUENCE</scope>
    <source>
        <tissue evidence="1">Shoot tissue taken approximately 20 cm above the soil surface</tissue>
    </source>
</reference>
<organism evidence="1">
    <name type="scientific">Arundo donax</name>
    <name type="common">Giant reed</name>
    <name type="synonym">Donax arundinaceus</name>
    <dbReference type="NCBI Taxonomy" id="35708"/>
    <lineage>
        <taxon>Eukaryota</taxon>
        <taxon>Viridiplantae</taxon>
        <taxon>Streptophyta</taxon>
        <taxon>Embryophyta</taxon>
        <taxon>Tracheophyta</taxon>
        <taxon>Spermatophyta</taxon>
        <taxon>Magnoliopsida</taxon>
        <taxon>Liliopsida</taxon>
        <taxon>Poales</taxon>
        <taxon>Poaceae</taxon>
        <taxon>PACMAD clade</taxon>
        <taxon>Arundinoideae</taxon>
        <taxon>Arundineae</taxon>
        <taxon>Arundo</taxon>
    </lineage>
</organism>